<keyword evidence="1" id="KW-1133">Transmembrane helix</keyword>
<proteinExistence type="predicted"/>
<reference evidence="3" key="1">
    <citation type="journal article" date="2019" name="Int. J. Syst. Evol. Microbiol.">
        <title>The Global Catalogue of Microorganisms (GCM) 10K type strain sequencing project: providing services to taxonomists for standard genome sequencing and annotation.</title>
        <authorList>
            <consortium name="The Broad Institute Genomics Platform"/>
            <consortium name="The Broad Institute Genome Sequencing Center for Infectious Disease"/>
            <person name="Wu L."/>
            <person name="Ma J."/>
        </authorList>
    </citation>
    <scope>NUCLEOTIDE SEQUENCE [LARGE SCALE GENOMIC DNA]</scope>
    <source>
        <strain evidence="3">JCM 4350</strain>
    </source>
</reference>
<feature type="transmembrane region" description="Helical" evidence="1">
    <location>
        <begin position="33"/>
        <end position="51"/>
    </location>
</feature>
<evidence type="ECO:0000313" key="3">
    <source>
        <dbReference type="Proteomes" id="UP000659767"/>
    </source>
</evidence>
<gene>
    <name evidence="2" type="ORF">GCM10010253_31440</name>
</gene>
<organism evidence="2 3">
    <name type="scientific">Streptomyces badius</name>
    <dbReference type="NCBI Taxonomy" id="1941"/>
    <lineage>
        <taxon>Bacteria</taxon>
        <taxon>Bacillati</taxon>
        <taxon>Actinomycetota</taxon>
        <taxon>Actinomycetes</taxon>
        <taxon>Kitasatosporales</taxon>
        <taxon>Streptomycetaceae</taxon>
        <taxon>Streptomyces</taxon>
    </lineage>
</organism>
<dbReference type="EMBL" id="BMSZ01000008">
    <property type="protein sequence ID" value="GGS54772.1"/>
    <property type="molecule type" value="Genomic_DNA"/>
</dbReference>
<keyword evidence="1" id="KW-0812">Transmembrane</keyword>
<keyword evidence="3" id="KW-1185">Reference proteome</keyword>
<feature type="transmembrane region" description="Helical" evidence="1">
    <location>
        <begin position="106"/>
        <end position="128"/>
    </location>
</feature>
<feature type="transmembrane region" description="Helical" evidence="1">
    <location>
        <begin position="7"/>
        <end position="27"/>
    </location>
</feature>
<protein>
    <submittedName>
        <fullName evidence="2">Uncharacterized protein</fullName>
    </submittedName>
</protein>
<accession>A0ABQ2T8E8</accession>
<dbReference type="RefSeq" id="WP_199888378.1">
    <property type="nucleotide sequence ID" value="NZ_BMSZ01000008.1"/>
</dbReference>
<evidence type="ECO:0000313" key="2">
    <source>
        <dbReference type="EMBL" id="GGS54772.1"/>
    </source>
</evidence>
<evidence type="ECO:0000256" key="1">
    <source>
        <dbReference type="SAM" id="Phobius"/>
    </source>
</evidence>
<keyword evidence="1" id="KW-0472">Membrane</keyword>
<sequence length="187" mass="19377">MRGGIWIDWRLVGLAALGAVGGPGAAVMGDLPVVARCVLAVVGLLAWWYLFRCAADTWGARFARQDGAAHPAAALWLLFVVSFYLHAALLGAAWRACDGGEQGANLIHVLTSSALVGLASLAVRLGVVRRAARGRPAGRRSVTGALLFAVLALWPAMAVWHGLAGAGGAPCGPDAIPGWWPSWLPLG</sequence>
<feature type="transmembrane region" description="Helical" evidence="1">
    <location>
        <begin position="140"/>
        <end position="160"/>
    </location>
</feature>
<dbReference type="Proteomes" id="UP000659767">
    <property type="component" value="Unassembled WGS sequence"/>
</dbReference>
<feature type="transmembrane region" description="Helical" evidence="1">
    <location>
        <begin position="72"/>
        <end position="94"/>
    </location>
</feature>
<comment type="caution">
    <text evidence="2">The sequence shown here is derived from an EMBL/GenBank/DDBJ whole genome shotgun (WGS) entry which is preliminary data.</text>
</comment>
<name>A0ABQ2T8E8_STRBA</name>